<evidence type="ECO:0000256" key="1">
    <source>
        <dbReference type="ARBA" id="ARBA00004141"/>
    </source>
</evidence>
<evidence type="ECO:0000256" key="9">
    <source>
        <dbReference type="ARBA" id="ARBA00039733"/>
    </source>
</evidence>
<dbReference type="GO" id="GO:0065002">
    <property type="term" value="P:intracellular protein transmembrane transport"/>
    <property type="evidence" value="ECO:0007669"/>
    <property type="project" value="UniProtKB-UniRule"/>
</dbReference>
<evidence type="ECO:0000256" key="7">
    <source>
        <dbReference type="ARBA" id="ARBA00023010"/>
    </source>
</evidence>
<keyword evidence="5 10" id="KW-0653">Protein transport</keyword>
<dbReference type="GO" id="GO:0043952">
    <property type="term" value="P:protein transport by the Sec complex"/>
    <property type="evidence" value="ECO:0007669"/>
    <property type="project" value="UniProtKB-UniRule"/>
</dbReference>
<feature type="transmembrane region" description="Helical" evidence="10">
    <location>
        <begin position="178"/>
        <end position="196"/>
    </location>
</feature>
<feature type="transmembrane region" description="Helical" evidence="10">
    <location>
        <begin position="73"/>
        <end position="95"/>
    </location>
</feature>
<sequence>MLDAVRNAIRLPDLRNKILFTIFILVIYQFATHIPVPGVNREALRGLLDEGAGAGFIQVLNLLSGGAVTNFSILANGVYPFITAQIILQLLTGVIPRLEQIAKEPGGREKINQYTYYLAIPMALLQSVGQINIMQSFTQTPIIPNYGVNFLLTVQVLATMTAGTMFAIWLGNLITDEGIGNGISMIIFGGIVAQAPRNLGILLGDEEWWLFNIIAFILLTVITVIAIVIIQEGARRIPVQYGKRVRGQKQYGGGSTYIPLKVNAVGMIPLIFAQAVVTFPAVIGGIFFSNTPFGNWLRDTFGTRSGFWYWFFEFLLVVAFTYFYTDIMIQQQNLAENLQRQGGFIPGIRPGKRTQEYITRVTRRITFAGAMFLGIAAVTPGLMIIIDYLLTGRTDITRGSNPALVIGSAGLIIVVGVVVDTMRQLESQLVMRNYEGFMR</sequence>
<proteinExistence type="inferred from homology"/>
<dbReference type="GO" id="GO:0005886">
    <property type="term" value="C:plasma membrane"/>
    <property type="evidence" value="ECO:0007669"/>
    <property type="project" value="UniProtKB-SubCell"/>
</dbReference>
<evidence type="ECO:0000256" key="3">
    <source>
        <dbReference type="ARBA" id="ARBA00022448"/>
    </source>
</evidence>
<evidence type="ECO:0000256" key="4">
    <source>
        <dbReference type="ARBA" id="ARBA00022692"/>
    </source>
</evidence>
<evidence type="ECO:0000313" key="15">
    <source>
        <dbReference type="Proteomes" id="UP000229681"/>
    </source>
</evidence>
<keyword evidence="7 10" id="KW-0811">Translocation</keyword>
<dbReference type="InterPro" id="IPR023201">
    <property type="entry name" value="SecY_dom_sf"/>
</dbReference>
<keyword evidence="6 10" id="KW-1133">Transmembrane helix</keyword>
<evidence type="ECO:0000313" key="12">
    <source>
        <dbReference type="EMBL" id="PJF37501.1"/>
    </source>
</evidence>
<dbReference type="InterPro" id="IPR002208">
    <property type="entry name" value="SecY/SEC61-alpha"/>
</dbReference>
<evidence type="ECO:0000256" key="11">
    <source>
        <dbReference type="RuleBase" id="RU004349"/>
    </source>
</evidence>
<feature type="transmembrane region" description="Helical" evidence="10">
    <location>
        <begin position="116"/>
        <end position="134"/>
    </location>
</feature>
<keyword evidence="4 10" id="KW-0812">Transmembrane</keyword>
<feature type="transmembrane region" description="Helical" evidence="10">
    <location>
        <begin position="18"/>
        <end position="36"/>
    </location>
</feature>
<comment type="similarity">
    <text evidence="2 10 11">Belongs to the SecY/SEC61-alpha family.</text>
</comment>
<keyword evidence="3 10" id="KW-0813">Transport</keyword>
<dbReference type="NCBIfam" id="TIGR00967">
    <property type="entry name" value="3a0501s007"/>
    <property type="match status" value="1"/>
</dbReference>
<dbReference type="HAMAP" id="MF_01465">
    <property type="entry name" value="SecY"/>
    <property type="match status" value="1"/>
</dbReference>
<dbReference type="PRINTS" id="PR00303">
    <property type="entry name" value="SECYTRNLCASE"/>
</dbReference>
<evidence type="ECO:0000256" key="8">
    <source>
        <dbReference type="ARBA" id="ARBA00023136"/>
    </source>
</evidence>
<evidence type="ECO:0000256" key="2">
    <source>
        <dbReference type="ARBA" id="ARBA00005751"/>
    </source>
</evidence>
<keyword evidence="8 10" id="KW-0472">Membrane</keyword>
<dbReference type="Proteomes" id="UP000228947">
    <property type="component" value="Unassembled WGS sequence"/>
</dbReference>
<comment type="function">
    <text evidence="10">The central subunit of the protein translocation channel SecYEG. Consists of two halves formed by TMs 1-5 and 6-10. These two domains form a lateral gate at the front which open onto the bilayer between TMs 2 and 7, and are clamped together by SecE at the back. The channel is closed by both a pore ring composed of hydrophobic SecY resides and a short helix (helix 2A) on the extracellular side of the membrane which forms a plug. The plug probably moves laterally to allow the channel to open. The ring and the pore may move independently.</text>
</comment>
<dbReference type="EMBL" id="PGTM01000001">
    <property type="protein sequence ID" value="PJF37501.1"/>
    <property type="molecule type" value="Genomic_DNA"/>
</dbReference>
<reference evidence="14 15" key="1">
    <citation type="submission" date="2017-11" db="EMBL/GenBank/DDBJ databases">
        <title>Evolution of Phototrophy in the Chloroflexi Phylum Driven by Horizontal Gene Transfer.</title>
        <authorList>
            <person name="Ward L.M."/>
            <person name="Hemp J."/>
            <person name="Shih P.M."/>
            <person name="Mcglynn S.E."/>
            <person name="Fischer W."/>
        </authorList>
    </citation>
    <scope>NUCLEOTIDE SEQUENCE [LARGE SCALE GENOMIC DNA]</scope>
    <source>
        <strain evidence="13">CP1_1M</strain>
        <strain evidence="12">JP3_13</strain>
    </source>
</reference>
<dbReference type="PIRSF" id="PIRSF004557">
    <property type="entry name" value="SecY"/>
    <property type="match status" value="1"/>
</dbReference>
<dbReference type="SUPFAM" id="SSF103491">
    <property type="entry name" value="Preprotein translocase SecY subunit"/>
    <property type="match status" value="1"/>
</dbReference>
<dbReference type="InterPro" id="IPR026593">
    <property type="entry name" value="SecY"/>
</dbReference>
<comment type="subcellular location">
    <subcellularLocation>
        <location evidence="10">Cell membrane</location>
        <topology evidence="10">Multi-pass membrane protein</topology>
    </subcellularLocation>
    <subcellularLocation>
        <location evidence="1">Membrane</location>
        <topology evidence="1">Multi-pass membrane protein</topology>
    </subcellularLocation>
</comment>
<dbReference type="FunFam" id="1.10.3370.10:FF:000001">
    <property type="entry name" value="Preprotein translocase subunit SecY"/>
    <property type="match status" value="1"/>
</dbReference>
<dbReference type="PANTHER" id="PTHR10906">
    <property type="entry name" value="SECY/SEC61-ALPHA FAMILY MEMBER"/>
    <property type="match status" value="1"/>
</dbReference>
<evidence type="ECO:0000313" key="14">
    <source>
        <dbReference type="Proteomes" id="UP000228947"/>
    </source>
</evidence>
<feature type="transmembrane region" description="Helical" evidence="10">
    <location>
        <begin position="146"/>
        <end position="171"/>
    </location>
</feature>
<feature type="transmembrane region" description="Helical" evidence="10">
    <location>
        <begin position="307"/>
        <end position="325"/>
    </location>
</feature>
<evidence type="ECO:0000256" key="6">
    <source>
        <dbReference type="ARBA" id="ARBA00022989"/>
    </source>
</evidence>
<feature type="transmembrane region" description="Helical" evidence="10">
    <location>
        <begin position="208"/>
        <end position="230"/>
    </location>
</feature>
<gene>
    <name evidence="10" type="primary">secY</name>
    <name evidence="12" type="ORF">CUN49_00140</name>
    <name evidence="13" type="ORF">CUN50_03440</name>
</gene>
<comment type="subunit">
    <text evidence="10">Component of the Sec protein translocase complex. Heterotrimer consisting of SecY, SecE and SecG subunits. The heterotrimers can form oligomers, although 1 heterotrimer is thought to be able to translocate proteins. Interacts with the ribosome. Interacts with SecDF, and other proteins may be involved. Interacts with SecA.</text>
</comment>
<feature type="transmembrane region" description="Helical" evidence="10">
    <location>
        <begin position="264"/>
        <end position="287"/>
    </location>
</feature>
<dbReference type="AlphaFoldDB" id="A0A2M8PIX3"/>
<dbReference type="EMBL" id="PGTL01000012">
    <property type="protein sequence ID" value="PJF42658.1"/>
    <property type="molecule type" value="Genomic_DNA"/>
</dbReference>
<feature type="transmembrane region" description="Helical" evidence="10">
    <location>
        <begin position="365"/>
        <end position="390"/>
    </location>
</feature>
<name>A0A2M8PIX3_9CHLR</name>
<dbReference type="Gene3D" id="1.10.3370.10">
    <property type="entry name" value="SecY subunit domain"/>
    <property type="match status" value="1"/>
</dbReference>
<dbReference type="Proteomes" id="UP000229681">
    <property type="component" value="Unassembled WGS sequence"/>
</dbReference>
<keyword evidence="10" id="KW-1003">Cell membrane</keyword>
<evidence type="ECO:0000313" key="13">
    <source>
        <dbReference type="EMBL" id="PJF42658.1"/>
    </source>
</evidence>
<accession>A0A2M8PIX3</accession>
<comment type="caution">
    <text evidence="12">The sequence shown here is derived from an EMBL/GenBank/DDBJ whole genome shotgun (WGS) entry which is preliminary data.</text>
</comment>
<protein>
    <recommendedName>
        <fullName evidence="9 10">Protein translocase subunit SecY</fullName>
    </recommendedName>
</protein>
<organism evidence="12 15">
    <name type="scientific">Candidatus Thermofonsia Clade 1 bacterium</name>
    <dbReference type="NCBI Taxonomy" id="2364210"/>
    <lineage>
        <taxon>Bacteria</taxon>
        <taxon>Bacillati</taxon>
        <taxon>Chloroflexota</taxon>
        <taxon>Candidatus Thermofontia</taxon>
        <taxon>Candidatus Thermofonsia Clade 1</taxon>
    </lineage>
</organism>
<evidence type="ECO:0000256" key="5">
    <source>
        <dbReference type="ARBA" id="ARBA00022927"/>
    </source>
</evidence>
<dbReference type="GO" id="GO:0006605">
    <property type="term" value="P:protein targeting"/>
    <property type="evidence" value="ECO:0007669"/>
    <property type="project" value="UniProtKB-UniRule"/>
</dbReference>
<dbReference type="Pfam" id="PF00344">
    <property type="entry name" value="SecY"/>
    <property type="match status" value="1"/>
</dbReference>
<evidence type="ECO:0000256" key="10">
    <source>
        <dbReference type="HAMAP-Rule" id="MF_01465"/>
    </source>
</evidence>
<feature type="transmembrane region" description="Helical" evidence="10">
    <location>
        <begin position="402"/>
        <end position="422"/>
    </location>
</feature>